<evidence type="ECO:0000313" key="3">
    <source>
        <dbReference type="EMBL" id="GHC00131.1"/>
    </source>
</evidence>
<gene>
    <name evidence="3" type="ORF">GCM10007047_15480</name>
</gene>
<evidence type="ECO:0000256" key="1">
    <source>
        <dbReference type="SAM" id="Coils"/>
    </source>
</evidence>
<accession>A0A8J3DHM0</accession>
<keyword evidence="1" id="KW-0175">Coiled coil</keyword>
<keyword evidence="4" id="KW-1185">Reference proteome</keyword>
<dbReference type="Proteomes" id="UP000642829">
    <property type="component" value="Unassembled WGS sequence"/>
</dbReference>
<dbReference type="EMBL" id="BMXG01000008">
    <property type="protein sequence ID" value="GHC00131.1"/>
    <property type="molecule type" value="Genomic_DNA"/>
</dbReference>
<proteinExistence type="predicted"/>
<evidence type="ECO:0000313" key="4">
    <source>
        <dbReference type="Proteomes" id="UP000642829"/>
    </source>
</evidence>
<sequence length="144" mass="16055">MRKGIYWFLTMAGAVMIAPSALHAQVAEAASVVDYNPNIRLQAFFEALPSEMQERISNYRIKATEVEAEVAEYNERPLTGLPPSSFKSAQRKRMKIEAQMAGLRLEQKAIAKDYYDLLAGGWEPPNNSNIVRLLVASSDEHPTG</sequence>
<dbReference type="RefSeq" id="WP_189513658.1">
    <property type="nucleotide sequence ID" value="NZ_BMXG01000008.1"/>
</dbReference>
<reference evidence="3" key="1">
    <citation type="journal article" date="2014" name="Int. J. Syst. Evol. Microbiol.">
        <title>Complete genome sequence of Corynebacterium casei LMG S-19264T (=DSM 44701T), isolated from a smear-ripened cheese.</title>
        <authorList>
            <consortium name="US DOE Joint Genome Institute (JGI-PGF)"/>
            <person name="Walter F."/>
            <person name="Albersmeier A."/>
            <person name="Kalinowski J."/>
            <person name="Ruckert C."/>
        </authorList>
    </citation>
    <scope>NUCLEOTIDE SEQUENCE</scope>
    <source>
        <strain evidence="3">KCTC 12870</strain>
    </source>
</reference>
<feature type="coiled-coil region" evidence="1">
    <location>
        <begin position="56"/>
        <end position="106"/>
    </location>
</feature>
<protein>
    <submittedName>
        <fullName evidence="3">Uncharacterized protein</fullName>
    </submittedName>
</protein>
<feature type="signal peptide" evidence="2">
    <location>
        <begin position="1"/>
        <end position="24"/>
    </location>
</feature>
<organism evidence="3 4">
    <name type="scientific">Cerasicoccus arenae</name>
    <dbReference type="NCBI Taxonomy" id="424488"/>
    <lineage>
        <taxon>Bacteria</taxon>
        <taxon>Pseudomonadati</taxon>
        <taxon>Verrucomicrobiota</taxon>
        <taxon>Opitutia</taxon>
        <taxon>Puniceicoccales</taxon>
        <taxon>Cerasicoccaceae</taxon>
        <taxon>Cerasicoccus</taxon>
    </lineage>
</organism>
<dbReference type="AlphaFoldDB" id="A0A8J3DHM0"/>
<evidence type="ECO:0000256" key="2">
    <source>
        <dbReference type="SAM" id="SignalP"/>
    </source>
</evidence>
<reference evidence="3" key="2">
    <citation type="submission" date="2020-09" db="EMBL/GenBank/DDBJ databases">
        <authorList>
            <person name="Sun Q."/>
            <person name="Kim S."/>
        </authorList>
    </citation>
    <scope>NUCLEOTIDE SEQUENCE</scope>
    <source>
        <strain evidence="3">KCTC 12870</strain>
    </source>
</reference>
<comment type="caution">
    <text evidence="3">The sequence shown here is derived from an EMBL/GenBank/DDBJ whole genome shotgun (WGS) entry which is preliminary data.</text>
</comment>
<keyword evidence="2" id="KW-0732">Signal</keyword>
<feature type="chain" id="PRO_5035146154" evidence="2">
    <location>
        <begin position="25"/>
        <end position="144"/>
    </location>
</feature>
<name>A0A8J3DHM0_9BACT</name>